<evidence type="ECO:0000256" key="1">
    <source>
        <dbReference type="SAM" id="SignalP"/>
    </source>
</evidence>
<dbReference type="GO" id="GO:0043190">
    <property type="term" value="C:ATP-binding cassette (ABC) transporter complex"/>
    <property type="evidence" value="ECO:0007669"/>
    <property type="project" value="InterPro"/>
</dbReference>
<sequence length="300" mass="32517">MFVRRTFLGAVGAATLLLAGGGLAGGAAAETIVVGGKNFTEQQLMAEMTAQYLAAKGYDVDKNAGMGSTVLRSAMENDQIDVYWEYTGTSLITYNKVDEQLSPEETYQRVKDLDAEKGIVWLEPSAANNTYALMMEREDAEAMGIESISDLAAKINGGDEMTFASNAEFAERPDGLRPLQEEYGFRFGRANLKKMDSGLTYKALDEDQVDVALGFATDGRIAAFDFVVLDDDKGYFPNYALAPTIRAEVLEANPDLGDLLNALSAKLDDSTMASLNARVDVEKETIEAVSESFLTEQGLI</sequence>
<dbReference type="Proteomes" id="UP000555728">
    <property type="component" value="Unassembled WGS sequence"/>
</dbReference>
<dbReference type="SUPFAM" id="SSF53850">
    <property type="entry name" value="Periplasmic binding protein-like II"/>
    <property type="match status" value="1"/>
</dbReference>
<dbReference type="AlphaFoldDB" id="A0A7W6RY87"/>
<keyword evidence="4" id="KW-1185">Reference proteome</keyword>
<feature type="signal peptide" evidence="1">
    <location>
        <begin position="1"/>
        <end position="24"/>
    </location>
</feature>
<feature type="chain" id="PRO_5031228887" evidence="1">
    <location>
        <begin position="25"/>
        <end position="300"/>
    </location>
</feature>
<organism evidence="3 4">
    <name type="scientific">Roseospira goensis</name>
    <dbReference type="NCBI Taxonomy" id="391922"/>
    <lineage>
        <taxon>Bacteria</taxon>
        <taxon>Pseudomonadati</taxon>
        <taxon>Pseudomonadota</taxon>
        <taxon>Alphaproteobacteria</taxon>
        <taxon>Rhodospirillales</taxon>
        <taxon>Rhodospirillaceae</taxon>
        <taxon>Roseospira</taxon>
    </lineage>
</organism>
<dbReference type="Gene3D" id="3.40.190.10">
    <property type="entry name" value="Periplasmic binding protein-like II"/>
    <property type="match status" value="1"/>
</dbReference>
<dbReference type="InterPro" id="IPR007210">
    <property type="entry name" value="ABC_Gly_betaine_transp_sub-bd"/>
</dbReference>
<evidence type="ECO:0000313" key="4">
    <source>
        <dbReference type="Proteomes" id="UP000555728"/>
    </source>
</evidence>
<dbReference type="InterPro" id="IPR006311">
    <property type="entry name" value="TAT_signal"/>
</dbReference>
<dbReference type="Gene3D" id="3.40.190.120">
    <property type="entry name" value="Osmoprotection protein (prox), domain 2"/>
    <property type="match status" value="1"/>
</dbReference>
<dbReference type="PROSITE" id="PS51318">
    <property type="entry name" value="TAT"/>
    <property type="match status" value="1"/>
</dbReference>
<feature type="domain" description="ABC-type glycine betaine transport system substrate-binding" evidence="2">
    <location>
        <begin position="31"/>
        <end position="296"/>
    </location>
</feature>
<proteinExistence type="predicted"/>
<protein>
    <submittedName>
        <fullName evidence="3">Osmoprotectant transport system substrate-binding protein</fullName>
    </submittedName>
</protein>
<evidence type="ECO:0000313" key="3">
    <source>
        <dbReference type="EMBL" id="MBB4284784.1"/>
    </source>
</evidence>
<gene>
    <name evidence="3" type="ORF">GGD88_000495</name>
</gene>
<dbReference type="CDD" id="cd13611">
    <property type="entry name" value="PBP2_YehZ"/>
    <property type="match status" value="1"/>
</dbReference>
<evidence type="ECO:0000259" key="2">
    <source>
        <dbReference type="Pfam" id="PF04069"/>
    </source>
</evidence>
<dbReference type="GO" id="GO:0022857">
    <property type="term" value="F:transmembrane transporter activity"/>
    <property type="evidence" value="ECO:0007669"/>
    <property type="project" value="InterPro"/>
</dbReference>
<dbReference type="EMBL" id="JACIGI010000003">
    <property type="protein sequence ID" value="MBB4284784.1"/>
    <property type="molecule type" value="Genomic_DNA"/>
</dbReference>
<comment type="caution">
    <text evidence="3">The sequence shown here is derived from an EMBL/GenBank/DDBJ whole genome shotgun (WGS) entry which is preliminary data.</text>
</comment>
<keyword evidence="1" id="KW-0732">Signal</keyword>
<dbReference type="RefSeq" id="WP_184431365.1">
    <property type="nucleotide sequence ID" value="NZ_JACIGI010000003.1"/>
</dbReference>
<accession>A0A7W6RY87</accession>
<name>A0A7W6RY87_9PROT</name>
<reference evidence="3 4" key="1">
    <citation type="submission" date="2020-08" db="EMBL/GenBank/DDBJ databases">
        <title>Genome sequencing of Purple Non-Sulfur Bacteria from various extreme environments.</title>
        <authorList>
            <person name="Mayer M."/>
        </authorList>
    </citation>
    <scope>NUCLEOTIDE SEQUENCE [LARGE SCALE GENOMIC DNA]</scope>
    <source>
        <strain evidence="3 4">JA135</strain>
    </source>
</reference>
<dbReference type="Pfam" id="PF04069">
    <property type="entry name" value="OpuAC"/>
    <property type="match status" value="1"/>
</dbReference>